<organism evidence="1">
    <name type="scientific">viral metagenome</name>
    <dbReference type="NCBI Taxonomy" id="1070528"/>
    <lineage>
        <taxon>unclassified sequences</taxon>
        <taxon>metagenomes</taxon>
        <taxon>organismal metagenomes</taxon>
    </lineage>
</organism>
<sequence>MQNVCLTEVSKMTINNTYIKQNNNNKTSLPIPIPRTNSKNLDLHLIEQYSLKSNIFDPSKMSPPDTWKCRLKQRIKDHETNKNITYTITVDNE</sequence>
<evidence type="ECO:0000313" key="1">
    <source>
        <dbReference type="EMBL" id="QHS84426.1"/>
    </source>
</evidence>
<dbReference type="AlphaFoldDB" id="A0A6C0AY33"/>
<accession>A0A6C0AY33</accession>
<proteinExistence type="predicted"/>
<protein>
    <submittedName>
        <fullName evidence="1">Uncharacterized protein</fullName>
    </submittedName>
</protein>
<reference evidence="1" key="1">
    <citation type="journal article" date="2020" name="Nature">
        <title>Giant virus diversity and host interactions through global metagenomics.</title>
        <authorList>
            <person name="Schulz F."/>
            <person name="Roux S."/>
            <person name="Paez-Espino D."/>
            <person name="Jungbluth S."/>
            <person name="Walsh D.A."/>
            <person name="Denef V.J."/>
            <person name="McMahon K.D."/>
            <person name="Konstantinidis K.T."/>
            <person name="Eloe-Fadrosh E.A."/>
            <person name="Kyrpides N.C."/>
            <person name="Woyke T."/>
        </authorList>
    </citation>
    <scope>NUCLEOTIDE SEQUENCE</scope>
    <source>
        <strain evidence="1">GVMAG-S-ERX556022-25</strain>
    </source>
</reference>
<dbReference type="EMBL" id="MN738808">
    <property type="protein sequence ID" value="QHS84426.1"/>
    <property type="molecule type" value="Genomic_DNA"/>
</dbReference>
<name>A0A6C0AY33_9ZZZZ</name>